<name>U2L8K8_9BACT</name>
<keyword evidence="3" id="KW-1185">Reference proteome</keyword>
<evidence type="ECO:0000313" key="2">
    <source>
        <dbReference type="EMBL" id="ERK00666.1"/>
    </source>
</evidence>
<proteinExistence type="predicted"/>
<evidence type="ECO:0000313" key="3">
    <source>
        <dbReference type="Proteomes" id="UP000016600"/>
    </source>
</evidence>
<gene>
    <name evidence="2" type="ORF">HMPREF1218_0469</name>
</gene>
<dbReference type="PATRIC" id="fig|1081904.3.peg.1502"/>
<dbReference type="AlphaFoldDB" id="U2L8K8"/>
<reference evidence="2 3" key="1">
    <citation type="submission" date="2013-08" db="EMBL/GenBank/DDBJ databases">
        <authorList>
            <person name="Durkin A.S."/>
            <person name="Haft D.R."/>
            <person name="McCorrison J."/>
            <person name="Torralba M."/>
            <person name="Gillis M."/>
            <person name="Haft D.H."/>
            <person name="Methe B."/>
            <person name="Sutton G."/>
            <person name="Nelson K.E."/>
        </authorList>
    </citation>
    <scope>NUCLEOTIDE SEQUENCE [LARGE SCALE GENOMIC DNA]</scope>
    <source>
        <strain evidence="2 3">F0068</strain>
    </source>
</reference>
<keyword evidence="1" id="KW-1133">Transmembrane helix</keyword>
<dbReference type="Proteomes" id="UP000016600">
    <property type="component" value="Unassembled WGS sequence"/>
</dbReference>
<comment type="caution">
    <text evidence="2">The sequence shown here is derived from an EMBL/GenBank/DDBJ whole genome shotgun (WGS) entry which is preliminary data.</text>
</comment>
<keyword evidence="1" id="KW-0472">Membrane</keyword>
<evidence type="ECO:0000256" key="1">
    <source>
        <dbReference type="SAM" id="Phobius"/>
    </source>
</evidence>
<dbReference type="EMBL" id="AWET01000036">
    <property type="protein sequence ID" value="ERK00666.1"/>
    <property type="molecule type" value="Genomic_DNA"/>
</dbReference>
<feature type="transmembrane region" description="Helical" evidence="1">
    <location>
        <begin position="50"/>
        <end position="74"/>
    </location>
</feature>
<keyword evidence="1" id="KW-0812">Transmembrane</keyword>
<organism evidence="2 3">
    <name type="scientific">Hoylesella pleuritidis F0068</name>
    <dbReference type="NCBI Taxonomy" id="1081904"/>
    <lineage>
        <taxon>Bacteria</taxon>
        <taxon>Pseudomonadati</taxon>
        <taxon>Bacteroidota</taxon>
        <taxon>Bacteroidia</taxon>
        <taxon>Bacteroidales</taxon>
        <taxon>Prevotellaceae</taxon>
        <taxon>Hoylesella</taxon>
    </lineage>
</organism>
<protein>
    <submittedName>
        <fullName evidence="2">Uncharacterized protein</fullName>
    </submittedName>
</protein>
<sequence length="79" mass="8917">MHFNLHLNRRQTVAFALLLFVGVVRTQNNTRMQNTVLLSLLVTIASLPTFGLQWQAPFLSYTLIGVVTTLLLFAKREAS</sequence>
<accession>U2L8K8</accession>